<gene>
    <name evidence="1" type="ORF">LCGC14_2660590</name>
</gene>
<dbReference type="EMBL" id="LAZR01046384">
    <property type="protein sequence ID" value="KKK96656.1"/>
    <property type="molecule type" value="Genomic_DNA"/>
</dbReference>
<accession>A0A0F9CIZ4</accession>
<evidence type="ECO:0000313" key="1">
    <source>
        <dbReference type="EMBL" id="KKK96656.1"/>
    </source>
</evidence>
<sequence length="57" mass="6948">MDMIFIIMKHFVEYITFHINMYKKILQDGKLVEYTQNKYKQDGMKIILINGDQFINM</sequence>
<comment type="caution">
    <text evidence="1">The sequence shown here is derived from an EMBL/GenBank/DDBJ whole genome shotgun (WGS) entry which is preliminary data.</text>
</comment>
<proteinExistence type="predicted"/>
<reference evidence="1" key="1">
    <citation type="journal article" date="2015" name="Nature">
        <title>Complex archaea that bridge the gap between prokaryotes and eukaryotes.</title>
        <authorList>
            <person name="Spang A."/>
            <person name="Saw J.H."/>
            <person name="Jorgensen S.L."/>
            <person name="Zaremba-Niedzwiedzka K."/>
            <person name="Martijn J."/>
            <person name="Lind A.E."/>
            <person name="van Eijk R."/>
            <person name="Schleper C."/>
            <person name="Guy L."/>
            <person name="Ettema T.J."/>
        </authorList>
    </citation>
    <scope>NUCLEOTIDE SEQUENCE</scope>
</reference>
<dbReference type="AlphaFoldDB" id="A0A0F9CIZ4"/>
<protein>
    <submittedName>
        <fullName evidence="1">Uncharacterized protein</fullName>
    </submittedName>
</protein>
<name>A0A0F9CIZ4_9ZZZZ</name>
<organism evidence="1">
    <name type="scientific">marine sediment metagenome</name>
    <dbReference type="NCBI Taxonomy" id="412755"/>
    <lineage>
        <taxon>unclassified sequences</taxon>
        <taxon>metagenomes</taxon>
        <taxon>ecological metagenomes</taxon>
    </lineage>
</organism>